<dbReference type="InterPro" id="IPR014876">
    <property type="entry name" value="DEK_C"/>
</dbReference>
<feature type="compositionally biased region" description="Basic and acidic residues" evidence="1">
    <location>
        <begin position="231"/>
        <end position="242"/>
    </location>
</feature>
<dbReference type="CDD" id="cd10567">
    <property type="entry name" value="SWIB-MDM2_like"/>
    <property type="match status" value="1"/>
</dbReference>
<reference evidence="4 5" key="1">
    <citation type="journal article" date="2018" name="BMC Genomics">
        <title>Comparative genome analyses reveal sequence features reflecting distinct modes of host-adaptation between dicot and monocot powdery mildew.</title>
        <authorList>
            <person name="Wu Y."/>
            <person name="Ma X."/>
            <person name="Pan Z."/>
            <person name="Kale S.D."/>
            <person name="Song Y."/>
            <person name="King H."/>
            <person name="Zhang Q."/>
            <person name="Presley C."/>
            <person name="Deng X."/>
            <person name="Wei C.I."/>
            <person name="Xiao S."/>
        </authorList>
    </citation>
    <scope>NUCLEOTIDE SEQUENCE [LARGE SCALE GENOMIC DNA]</scope>
    <source>
        <strain evidence="4">UMSG3</strain>
    </source>
</reference>
<sequence length="326" mass="37308">MYLYSTARLKNPFRFWTLIHEVVGLRAKHERKEYNSTGIPRMSLPLLPSERSRYTELIDETFQGADLETITAKQVRKALAAKLGKDISSQKDALQTLIIERFDLAANCTKIGSSVEEENSSGKSDGRDKKFYVTEPNKNKHELNQDFNASVIETDNNPSTRKRRKKVNKSKLPEGFDDEKYAKILQAEEDRGTRSTRRKSKVIKVSNEIAKKNSSNESQKKLKSSGSGVGTDDKLKEKDGKKSSGFHKQYHLSEPLADLLGETTLSRPQVVKNIWAYIKAQDLQDPTDKRQIICDERMQSVFKQDRVHMFTMNKILGTQLYDIEEE</sequence>
<keyword evidence="5" id="KW-1185">Reference proteome</keyword>
<dbReference type="InterPro" id="IPR003121">
    <property type="entry name" value="SWIB_MDM2_domain"/>
</dbReference>
<dbReference type="STRING" id="62708.A0A420HC02"/>
<evidence type="ECO:0000313" key="4">
    <source>
        <dbReference type="EMBL" id="RKF54962.1"/>
    </source>
</evidence>
<evidence type="ECO:0000256" key="1">
    <source>
        <dbReference type="SAM" id="MobiDB-lite"/>
    </source>
</evidence>
<dbReference type="SUPFAM" id="SSF47592">
    <property type="entry name" value="SWIB/MDM2 domain"/>
    <property type="match status" value="1"/>
</dbReference>
<dbReference type="Gene3D" id="1.10.10.60">
    <property type="entry name" value="Homeodomain-like"/>
    <property type="match status" value="1"/>
</dbReference>
<organism evidence="4 5">
    <name type="scientific">Golovinomyces cichoracearum</name>
    <dbReference type="NCBI Taxonomy" id="62708"/>
    <lineage>
        <taxon>Eukaryota</taxon>
        <taxon>Fungi</taxon>
        <taxon>Dikarya</taxon>
        <taxon>Ascomycota</taxon>
        <taxon>Pezizomycotina</taxon>
        <taxon>Leotiomycetes</taxon>
        <taxon>Erysiphales</taxon>
        <taxon>Erysiphaceae</taxon>
        <taxon>Golovinomyces</taxon>
    </lineage>
</organism>
<dbReference type="AlphaFoldDB" id="A0A420HC02"/>
<feature type="compositionally biased region" description="Basic residues" evidence="1">
    <location>
        <begin position="160"/>
        <end position="169"/>
    </location>
</feature>
<evidence type="ECO:0000259" key="3">
    <source>
        <dbReference type="PROSITE" id="PS51998"/>
    </source>
</evidence>
<dbReference type="InterPro" id="IPR019835">
    <property type="entry name" value="SWIB_domain"/>
</dbReference>
<dbReference type="PROSITE" id="PS51998">
    <property type="entry name" value="DEK_C"/>
    <property type="match status" value="1"/>
</dbReference>
<dbReference type="EMBL" id="MCBQ01020550">
    <property type="protein sequence ID" value="RKF54962.1"/>
    <property type="molecule type" value="Genomic_DNA"/>
</dbReference>
<feature type="domain" description="DEK-C" evidence="3">
    <location>
        <begin position="48"/>
        <end position="103"/>
    </location>
</feature>
<dbReference type="Pfam" id="PF08766">
    <property type="entry name" value="DEK_C"/>
    <property type="match status" value="1"/>
</dbReference>
<dbReference type="PROSITE" id="PS51925">
    <property type="entry name" value="SWIB_MDM2"/>
    <property type="match status" value="1"/>
</dbReference>
<evidence type="ECO:0000313" key="5">
    <source>
        <dbReference type="Proteomes" id="UP000283383"/>
    </source>
</evidence>
<evidence type="ECO:0000259" key="2">
    <source>
        <dbReference type="PROSITE" id="PS51925"/>
    </source>
</evidence>
<protein>
    <submittedName>
        <fullName evidence="4">SWIB/MDM2 domain protein</fullName>
    </submittedName>
</protein>
<feature type="compositionally biased region" description="Polar residues" evidence="1">
    <location>
        <begin position="145"/>
        <end position="159"/>
    </location>
</feature>
<dbReference type="SMART" id="SM00151">
    <property type="entry name" value="SWIB"/>
    <property type="match status" value="1"/>
</dbReference>
<dbReference type="Pfam" id="PF02201">
    <property type="entry name" value="SWIB"/>
    <property type="match status" value="1"/>
</dbReference>
<comment type="caution">
    <text evidence="4">The sequence shown here is derived from an EMBL/GenBank/DDBJ whole genome shotgun (WGS) entry which is preliminary data.</text>
</comment>
<feature type="compositionally biased region" description="Basic and acidic residues" evidence="1">
    <location>
        <begin position="124"/>
        <end position="144"/>
    </location>
</feature>
<dbReference type="Proteomes" id="UP000283383">
    <property type="component" value="Unassembled WGS sequence"/>
</dbReference>
<feature type="region of interest" description="Disordered" evidence="1">
    <location>
        <begin position="113"/>
        <end position="172"/>
    </location>
</feature>
<dbReference type="Gene3D" id="1.10.245.10">
    <property type="entry name" value="SWIB/MDM2 domain"/>
    <property type="match status" value="1"/>
</dbReference>
<proteinExistence type="predicted"/>
<name>A0A420HC02_9PEZI</name>
<dbReference type="SUPFAM" id="SSF109715">
    <property type="entry name" value="DEK C-terminal domain"/>
    <property type="match status" value="1"/>
</dbReference>
<feature type="domain" description="DM2" evidence="2">
    <location>
        <begin position="245"/>
        <end position="322"/>
    </location>
</feature>
<gene>
    <name evidence="4" type="ORF">GcM3_205003</name>
</gene>
<dbReference type="InterPro" id="IPR036885">
    <property type="entry name" value="SWIB_MDM2_dom_sf"/>
</dbReference>
<feature type="region of interest" description="Disordered" evidence="1">
    <location>
        <begin position="188"/>
        <end position="246"/>
    </location>
</feature>
<dbReference type="PANTHER" id="PTHR13844">
    <property type="entry name" value="SWI/SNF-RELATED MATRIX-ASSOCIATED ACTIN-DEPENDENT REGULATOR OF CHROMATIN SUBFAMILY D"/>
    <property type="match status" value="1"/>
</dbReference>
<accession>A0A420HC02</accession>